<proteinExistence type="predicted"/>
<keyword evidence="2" id="KW-1185">Reference proteome</keyword>
<protein>
    <submittedName>
        <fullName evidence="1">Uncharacterized protein</fullName>
    </submittedName>
</protein>
<evidence type="ECO:0000313" key="1">
    <source>
        <dbReference type="EMBL" id="MDQ0479493.1"/>
    </source>
</evidence>
<comment type="caution">
    <text evidence="1">The sequence shown here is derived from an EMBL/GenBank/DDBJ whole genome shotgun (WGS) entry which is preliminary data.</text>
</comment>
<name>A0ABU0JQX1_HATLI</name>
<sequence>MSNNTKILALDLRNREVRNSIILDLNNIPGEKKYIIDLDIKDHDKKLKKYFIDKEYDKLMDKIKNLEGIISINRNSKVFEIFQDQKNFYNYYVQAIKLIDISKIKELSIEENIKLQICKNSLNTILQFNDQVQLGEFTDDINKMLNIIDDYFQNYNFTYQVNDLINKLNENSLSYIEYINKQIRISFKENSILNLSNKLYSYICNLKNDILQKYNCGNNDKESLVRYLIDYEYLKIISDINFNEYLKNIKTKYENLSNLEEDFKNIYKLHRLNSSENFQQYYNNISIIVYNAKFTIPNFYKEYIIRKISFKNKKYYNLNNLYKDVEIHLKNIENLKEENSILI</sequence>
<reference evidence="1 2" key="1">
    <citation type="submission" date="2023-07" db="EMBL/GenBank/DDBJ databases">
        <title>Genomic Encyclopedia of Type Strains, Phase IV (KMG-IV): sequencing the most valuable type-strain genomes for metagenomic binning, comparative biology and taxonomic classification.</title>
        <authorList>
            <person name="Goeker M."/>
        </authorList>
    </citation>
    <scope>NUCLEOTIDE SEQUENCE [LARGE SCALE GENOMIC DNA]</scope>
    <source>
        <strain evidence="1 2">DSM 1400</strain>
    </source>
</reference>
<organism evidence="1 2">
    <name type="scientific">Hathewaya limosa</name>
    <name type="common">Clostridium limosum</name>
    <dbReference type="NCBI Taxonomy" id="1536"/>
    <lineage>
        <taxon>Bacteria</taxon>
        <taxon>Bacillati</taxon>
        <taxon>Bacillota</taxon>
        <taxon>Clostridia</taxon>
        <taxon>Eubacteriales</taxon>
        <taxon>Clostridiaceae</taxon>
        <taxon>Hathewaya</taxon>
    </lineage>
</organism>
<dbReference type="EMBL" id="JAUSWN010000008">
    <property type="protein sequence ID" value="MDQ0479493.1"/>
    <property type="molecule type" value="Genomic_DNA"/>
</dbReference>
<dbReference type="Proteomes" id="UP001224418">
    <property type="component" value="Unassembled WGS sequence"/>
</dbReference>
<accession>A0ABU0JQX1</accession>
<dbReference type="RefSeq" id="WP_307355527.1">
    <property type="nucleotide sequence ID" value="NZ_BAAACJ010000017.1"/>
</dbReference>
<gene>
    <name evidence="1" type="ORF">QOZ93_001234</name>
</gene>
<evidence type="ECO:0000313" key="2">
    <source>
        <dbReference type="Proteomes" id="UP001224418"/>
    </source>
</evidence>